<proteinExistence type="predicted"/>
<organism evidence="3 4">
    <name type="scientific">Microcella putealis</name>
    <dbReference type="NCBI Taxonomy" id="337005"/>
    <lineage>
        <taxon>Bacteria</taxon>
        <taxon>Bacillati</taxon>
        <taxon>Actinomycetota</taxon>
        <taxon>Actinomycetes</taxon>
        <taxon>Micrococcales</taxon>
        <taxon>Microbacteriaceae</taxon>
        <taxon>Microcella</taxon>
    </lineage>
</organism>
<feature type="region of interest" description="Disordered" evidence="1">
    <location>
        <begin position="1"/>
        <end position="25"/>
    </location>
</feature>
<evidence type="ECO:0000313" key="4">
    <source>
        <dbReference type="Proteomes" id="UP000293519"/>
    </source>
</evidence>
<name>A0A4V2EVR9_9MICO</name>
<evidence type="ECO:0000256" key="2">
    <source>
        <dbReference type="SAM" id="Phobius"/>
    </source>
</evidence>
<comment type="caution">
    <text evidence="3">The sequence shown here is derived from an EMBL/GenBank/DDBJ whole genome shotgun (WGS) entry which is preliminary data.</text>
</comment>
<dbReference type="RefSeq" id="WP_130486183.1">
    <property type="nucleotide sequence ID" value="NZ_SGWW01000006.1"/>
</dbReference>
<sequence length="203" mass="20547">MTDDDSELRAQLRSADPARRLPALGPEGLNREMEQLMSNTTHTAPAGADTDNARPRIPRWMPLAGVAAALAIAAAIVAPLALGGTEPSVEALAPPTGGDVASGGCLALEPATIAAQEQAFAATVIAVEGDTVTLDVTETLAGEVADRVTVTQVDATSSDFSGVPFVEGNDYLVGALNGAMTGCGVTGEDTPELRALYDAAFAG</sequence>
<keyword evidence="4" id="KW-1185">Reference proteome</keyword>
<keyword evidence="2" id="KW-0812">Transmembrane</keyword>
<dbReference type="AlphaFoldDB" id="A0A4V2EVR9"/>
<keyword evidence="2" id="KW-1133">Transmembrane helix</keyword>
<dbReference type="Proteomes" id="UP000293519">
    <property type="component" value="Unassembled WGS sequence"/>
</dbReference>
<dbReference type="OrthoDB" id="5117757at2"/>
<evidence type="ECO:0000256" key="1">
    <source>
        <dbReference type="SAM" id="MobiDB-lite"/>
    </source>
</evidence>
<feature type="transmembrane region" description="Helical" evidence="2">
    <location>
        <begin position="63"/>
        <end position="82"/>
    </location>
</feature>
<accession>A0A4V2EVR9</accession>
<protein>
    <submittedName>
        <fullName evidence="3">Uncharacterized protein</fullName>
    </submittedName>
</protein>
<evidence type="ECO:0000313" key="3">
    <source>
        <dbReference type="EMBL" id="RZS53450.1"/>
    </source>
</evidence>
<gene>
    <name evidence="3" type="ORF">EV141_2397</name>
</gene>
<dbReference type="EMBL" id="SGWW01000006">
    <property type="protein sequence ID" value="RZS53450.1"/>
    <property type="molecule type" value="Genomic_DNA"/>
</dbReference>
<reference evidence="3 4" key="1">
    <citation type="journal article" date="2015" name="Stand. Genomic Sci.">
        <title>Genomic Encyclopedia of Bacterial and Archaeal Type Strains, Phase III: the genomes of soil and plant-associated and newly described type strains.</title>
        <authorList>
            <person name="Whitman W.B."/>
            <person name="Woyke T."/>
            <person name="Klenk H.P."/>
            <person name="Zhou Y."/>
            <person name="Lilburn T.G."/>
            <person name="Beck B.J."/>
            <person name="De Vos P."/>
            <person name="Vandamme P."/>
            <person name="Eisen J.A."/>
            <person name="Garrity G."/>
            <person name="Hugenholtz P."/>
            <person name="Kyrpides N.C."/>
        </authorList>
    </citation>
    <scope>NUCLEOTIDE SEQUENCE [LARGE SCALE GENOMIC DNA]</scope>
    <source>
        <strain evidence="3 4">CV2</strain>
    </source>
</reference>
<keyword evidence="2" id="KW-0472">Membrane</keyword>